<evidence type="ECO:0000259" key="2">
    <source>
        <dbReference type="Pfam" id="PF12923"/>
    </source>
</evidence>
<reference evidence="4" key="3">
    <citation type="submission" date="2018-10" db="EMBL/GenBank/DDBJ databases">
        <authorList>
            <person name="Hovde B."/>
            <person name="Zhang X."/>
        </authorList>
    </citation>
    <scope>NUCLEOTIDE SEQUENCE [LARGE SCALE GENOMIC DNA]</scope>
    <source>
        <strain evidence="4">UTEX 25</strain>
    </source>
</reference>
<dbReference type="STRING" id="3075.A0A087SPJ6"/>
<dbReference type="Proteomes" id="UP000279271">
    <property type="component" value="Unassembled WGS sequence"/>
</dbReference>
<dbReference type="Gene3D" id="3.30.70.330">
    <property type="match status" value="1"/>
</dbReference>
<dbReference type="PANTHER" id="PTHR13191:SF0">
    <property type="entry name" value="RIBOSOMAL RNA-PROCESSING PROTEIN 7 HOMOLOG A-RELATED"/>
    <property type="match status" value="1"/>
</dbReference>
<reference evidence="3 5" key="1">
    <citation type="journal article" date="2014" name="BMC Genomics">
        <title>Oil accumulation mechanisms of the oleaginous microalga Chlorella protothecoides revealed through its genome, transcriptomes, and proteomes.</title>
        <authorList>
            <person name="Gao C."/>
            <person name="Wang Y."/>
            <person name="Shen Y."/>
            <person name="Yan D."/>
            <person name="He X."/>
            <person name="Dai J."/>
            <person name="Wu Q."/>
        </authorList>
    </citation>
    <scope>NUCLEOTIDE SEQUENCE [LARGE SCALE GENOMIC DNA]</scope>
    <source>
        <strain evidence="3 5">0710</strain>
    </source>
</reference>
<dbReference type="GO" id="GO:0000028">
    <property type="term" value="P:ribosomal small subunit assembly"/>
    <property type="evidence" value="ECO:0007669"/>
    <property type="project" value="TreeGrafter"/>
</dbReference>
<dbReference type="AlphaFoldDB" id="A0A087SPJ6"/>
<organism evidence="3 5">
    <name type="scientific">Auxenochlorella protothecoides</name>
    <name type="common">Green microalga</name>
    <name type="synonym">Chlorella protothecoides</name>
    <dbReference type="NCBI Taxonomy" id="3075"/>
    <lineage>
        <taxon>Eukaryota</taxon>
        <taxon>Viridiplantae</taxon>
        <taxon>Chlorophyta</taxon>
        <taxon>core chlorophytes</taxon>
        <taxon>Trebouxiophyceae</taxon>
        <taxon>Chlorellales</taxon>
        <taxon>Chlorellaceae</taxon>
        <taxon>Auxenochlorella</taxon>
    </lineage>
</organism>
<dbReference type="OrthoDB" id="5390at2759"/>
<dbReference type="GeneID" id="23617005"/>
<dbReference type="eggNOG" id="KOG4008">
    <property type="taxonomic scope" value="Eukaryota"/>
</dbReference>
<dbReference type="GO" id="GO:0006364">
    <property type="term" value="P:rRNA processing"/>
    <property type="evidence" value="ECO:0007669"/>
    <property type="project" value="TreeGrafter"/>
</dbReference>
<dbReference type="InterPro" id="IPR024326">
    <property type="entry name" value="RRP7_C"/>
</dbReference>
<dbReference type="RefSeq" id="XP_011400637.1">
    <property type="nucleotide sequence ID" value="XM_011402335.1"/>
</dbReference>
<name>A0A087SPJ6_AUXPR</name>
<evidence type="ECO:0000313" key="6">
    <source>
        <dbReference type="Proteomes" id="UP000279271"/>
    </source>
</evidence>
<reference evidence="4" key="4">
    <citation type="submission" date="2018-11" db="EMBL/GenBank/DDBJ databases">
        <title>Characterization of plant carbon substrate utilization by Auxenochlorella protothecoides.</title>
        <authorList>
            <person name="Vogler B.W."/>
            <person name="Starkenburg S.R."/>
            <person name="Sudasinghe N."/>
            <person name="Schambach J.Y."/>
            <person name="Rollin J.A."/>
            <person name="Pattathil S."/>
            <person name="Barry A.N."/>
        </authorList>
    </citation>
    <scope>NUCLEOTIDE SEQUENCE [LARGE SCALE GENOMIC DNA]</scope>
    <source>
        <strain evidence="4">UTEX 25</strain>
    </source>
</reference>
<dbReference type="EMBL" id="QOKY01000180">
    <property type="protein sequence ID" value="RMZ54315.1"/>
    <property type="molecule type" value="Genomic_DNA"/>
</dbReference>
<evidence type="ECO:0000313" key="5">
    <source>
        <dbReference type="Proteomes" id="UP000028924"/>
    </source>
</evidence>
<comment type="similarity">
    <text evidence="1">Belongs to the RRP7 family.</text>
</comment>
<accession>A0A087SPJ6</accession>
<dbReference type="Pfam" id="PF12923">
    <property type="entry name" value="RRP7"/>
    <property type="match status" value="1"/>
</dbReference>
<sequence length="248" mass="26967">MTSEVAAGPRRAPIRVIVREGSSIVRHLDCKVDPGKTNKPQNLTVSVAGIPADLTEGGLLELFGRFGEVQRIALHGTRTSAAVLYTSVDGPRKIWKQRANEEPIMLHQALPETPFGLKGWVEEHKAGRPGNAKLQAQLDAWTEAFEAAEEAKAAAARAAAQADDGWTLVQRHKGRKKGVDEAGVVGGGVAASAASSAARRANAEVHANFYRSQLRASRQSEILTLRDKFEEDKKRMAALRATRRFQPY</sequence>
<evidence type="ECO:0000313" key="3">
    <source>
        <dbReference type="EMBL" id="KFM27650.1"/>
    </source>
</evidence>
<dbReference type="Gene3D" id="6.10.250.1770">
    <property type="match status" value="1"/>
</dbReference>
<dbReference type="InterPro" id="IPR040446">
    <property type="entry name" value="RRP7"/>
</dbReference>
<proteinExistence type="inferred from homology"/>
<evidence type="ECO:0000313" key="4">
    <source>
        <dbReference type="EMBL" id="RMZ54315.1"/>
    </source>
</evidence>
<dbReference type="InterPro" id="IPR012677">
    <property type="entry name" value="Nucleotide-bd_a/b_plait_sf"/>
</dbReference>
<dbReference type="Proteomes" id="UP000028924">
    <property type="component" value="Unassembled WGS sequence"/>
</dbReference>
<keyword evidence="5" id="KW-1185">Reference proteome</keyword>
<dbReference type="PANTHER" id="PTHR13191">
    <property type="entry name" value="RIBOSOMAL RNA PROCESSING PROTEIN 7-RELATED"/>
    <property type="match status" value="1"/>
</dbReference>
<protein>
    <submittedName>
        <fullName evidence="3">Ribosomal RNA-processing protein 7-like protein</fullName>
    </submittedName>
</protein>
<dbReference type="EMBL" id="KL662154">
    <property type="protein sequence ID" value="KFM27650.1"/>
    <property type="molecule type" value="Genomic_DNA"/>
</dbReference>
<dbReference type="SUPFAM" id="SSF54928">
    <property type="entry name" value="RNA-binding domain, RBD"/>
    <property type="match status" value="1"/>
</dbReference>
<feature type="domain" description="Ribosomal RNA-processing protein 7 C-terminal" evidence="2">
    <location>
        <begin position="128"/>
        <end position="248"/>
    </location>
</feature>
<gene>
    <name evidence="4" type="ORF">APUTEX25_001473</name>
    <name evidence="3" type="ORF">F751_5614</name>
</gene>
<dbReference type="GO" id="GO:0032545">
    <property type="term" value="C:CURI complex"/>
    <property type="evidence" value="ECO:0007669"/>
    <property type="project" value="TreeGrafter"/>
</dbReference>
<dbReference type="InterPro" id="IPR035979">
    <property type="entry name" value="RBD_domain_sf"/>
</dbReference>
<dbReference type="GO" id="GO:0003676">
    <property type="term" value="F:nucleic acid binding"/>
    <property type="evidence" value="ECO:0007669"/>
    <property type="project" value="InterPro"/>
</dbReference>
<dbReference type="KEGG" id="apro:F751_5614"/>
<evidence type="ECO:0000256" key="1">
    <source>
        <dbReference type="ARBA" id="ARBA00006110"/>
    </source>
</evidence>
<reference evidence="6" key="2">
    <citation type="journal article" date="2018" name="Algal Res.">
        <title>Characterization of plant carbon substrate utilization by Auxenochlorella protothecoides.</title>
        <authorList>
            <person name="Vogler B.W."/>
            <person name="Starkenburg S.R."/>
            <person name="Sudasinghe N."/>
            <person name="Schambach J.Y."/>
            <person name="Rollin J.A."/>
            <person name="Pattathil S."/>
            <person name="Barry A.N."/>
        </authorList>
    </citation>
    <scope>NUCLEOTIDE SEQUENCE [LARGE SCALE GENOMIC DNA]</scope>
    <source>
        <strain evidence="6">UTEX 25</strain>
    </source>
</reference>
<dbReference type="GO" id="GO:0034456">
    <property type="term" value="C:UTP-C complex"/>
    <property type="evidence" value="ECO:0007669"/>
    <property type="project" value="TreeGrafter"/>
</dbReference>